<organism evidence="1 2">
    <name type="scientific">Aquibium carbonis</name>
    <dbReference type="NCBI Taxonomy" id="2495581"/>
    <lineage>
        <taxon>Bacteria</taxon>
        <taxon>Pseudomonadati</taxon>
        <taxon>Pseudomonadota</taxon>
        <taxon>Alphaproteobacteria</taxon>
        <taxon>Hyphomicrobiales</taxon>
        <taxon>Phyllobacteriaceae</taxon>
        <taxon>Aquibium</taxon>
    </lineage>
</organism>
<accession>A0A429Z146</accession>
<reference evidence="1 2" key="1">
    <citation type="submission" date="2018-12" db="EMBL/GenBank/DDBJ databases">
        <title>Mesorhizobium carbonis sp. nov., isolated from coal mine water.</title>
        <authorList>
            <person name="Xin W."/>
            <person name="Xu Z."/>
            <person name="Xiang F."/>
            <person name="Zhang J."/>
            <person name="Xi L."/>
            <person name="Liu J."/>
        </authorList>
    </citation>
    <scope>NUCLEOTIDE SEQUENCE [LARGE SCALE GENOMIC DNA]</scope>
    <source>
        <strain evidence="1 2">B2.3</strain>
    </source>
</reference>
<comment type="caution">
    <text evidence="1">The sequence shown here is derived from an EMBL/GenBank/DDBJ whole genome shotgun (WGS) entry which is preliminary data.</text>
</comment>
<dbReference type="RefSeq" id="WP_126698466.1">
    <property type="nucleotide sequence ID" value="NZ_RWKW01000017.1"/>
</dbReference>
<evidence type="ECO:0000313" key="2">
    <source>
        <dbReference type="Proteomes" id="UP000278398"/>
    </source>
</evidence>
<dbReference type="OrthoDB" id="8020294at2"/>
<name>A0A429Z146_9HYPH</name>
<dbReference type="EMBL" id="RWKW01000017">
    <property type="protein sequence ID" value="RST87431.1"/>
    <property type="molecule type" value="Genomic_DNA"/>
</dbReference>
<keyword evidence="2" id="KW-1185">Reference proteome</keyword>
<proteinExistence type="predicted"/>
<sequence>MSEWMPIGEWRRCGELARPGVAFEIRNAEGMSLFTPCTDAVPKAPWDWTSPPLEFRAISEAPAERSEPLPAPRSD</sequence>
<gene>
    <name evidence="1" type="ORF">EJC49_05500</name>
</gene>
<protein>
    <submittedName>
        <fullName evidence="1">Uncharacterized protein</fullName>
    </submittedName>
</protein>
<dbReference type="Proteomes" id="UP000278398">
    <property type="component" value="Unassembled WGS sequence"/>
</dbReference>
<evidence type="ECO:0000313" key="1">
    <source>
        <dbReference type="EMBL" id="RST87431.1"/>
    </source>
</evidence>
<dbReference type="AlphaFoldDB" id="A0A429Z146"/>